<evidence type="ECO:0000313" key="1">
    <source>
        <dbReference type="EMBL" id="CAE7496535.1"/>
    </source>
</evidence>
<dbReference type="AlphaFoldDB" id="A0A812STY9"/>
<gene>
    <name evidence="1" type="primary">FK506-bp2</name>
    <name evidence="1" type="ORF">SPIL2461_LOCUS12818</name>
</gene>
<evidence type="ECO:0000313" key="2">
    <source>
        <dbReference type="Proteomes" id="UP000649617"/>
    </source>
</evidence>
<name>A0A812STY9_SYMPI</name>
<sequence>MEVAGDYCDMDIQYEFMPSRVFIAVKGEVLFEGEPGCEIDEEESFWEIDEDRD</sequence>
<feature type="non-terminal residue" evidence="1">
    <location>
        <position position="53"/>
    </location>
</feature>
<organism evidence="1 2">
    <name type="scientific">Symbiodinium pilosum</name>
    <name type="common">Dinoflagellate</name>
    <dbReference type="NCBI Taxonomy" id="2952"/>
    <lineage>
        <taxon>Eukaryota</taxon>
        <taxon>Sar</taxon>
        <taxon>Alveolata</taxon>
        <taxon>Dinophyceae</taxon>
        <taxon>Suessiales</taxon>
        <taxon>Symbiodiniaceae</taxon>
        <taxon>Symbiodinium</taxon>
    </lineage>
</organism>
<proteinExistence type="predicted"/>
<comment type="caution">
    <text evidence="1">The sequence shown here is derived from an EMBL/GenBank/DDBJ whole genome shotgun (WGS) entry which is preliminary data.</text>
</comment>
<accession>A0A812STY9</accession>
<reference evidence="1" key="1">
    <citation type="submission" date="2021-02" db="EMBL/GenBank/DDBJ databases">
        <authorList>
            <person name="Dougan E. K."/>
            <person name="Rhodes N."/>
            <person name="Thang M."/>
            <person name="Chan C."/>
        </authorList>
    </citation>
    <scope>NUCLEOTIDE SEQUENCE</scope>
</reference>
<keyword evidence="2" id="KW-1185">Reference proteome</keyword>
<dbReference type="EMBL" id="CAJNIZ010026969">
    <property type="protein sequence ID" value="CAE7496535.1"/>
    <property type="molecule type" value="Genomic_DNA"/>
</dbReference>
<protein>
    <submittedName>
        <fullName evidence="1">FK506-bp2 protein</fullName>
    </submittedName>
</protein>
<dbReference type="Proteomes" id="UP000649617">
    <property type="component" value="Unassembled WGS sequence"/>
</dbReference>